<dbReference type="Pfam" id="PF02657">
    <property type="entry name" value="SufE"/>
    <property type="match status" value="1"/>
</dbReference>
<feature type="domain" description="Fe-S metabolism associated" evidence="2">
    <location>
        <begin position="16"/>
        <end position="130"/>
    </location>
</feature>
<evidence type="ECO:0000259" key="2">
    <source>
        <dbReference type="Pfam" id="PF02657"/>
    </source>
</evidence>
<evidence type="ECO:0000313" key="3">
    <source>
        <dbReference type="EMBL" id="SFR45682.1"/>
    </source>
</evidence>
<gene>
    <name evidence="3" type="ORF">SAMN04488070_1214</name>
</gene>
<sequence>MYGILSESDLLALREQLGSRENRMRYLVQLAKQAEIPDGSRADANEVFGCEARVWVKADWLQGRLALTVDSESRTVLGLLMVIRKALHGANAEQVSTYSLDEHFDALGLADFVTSSRGNGLRKVIAKLKSR</sequence>
<dbReference type="Proteomes" id="UP000199424">
    <property type="component" value="Unassembled WGS sequence"/>
</dbReference>
<protein>
    <submittedName>
        <fullName evidence="3">Cysteine desulfuration protein SufE</fullName>
    </submittedName>
</protein>
<proteinExistence type="inferred from homology"/>
<dbReference type="Gene3D" id="3.90.1010.10">
    <property type="match status" value="1"/>
</dbReference>
<dbReference type="SUPFAM" id="SSF82649">
    <property type="entry name" value="SufE/NifU"/>
    <property type="match status" value="1"/>
</dbReference>
<name>A0A1I6GU00_9GAMM</name>
<organism evidence="3 4">
    <name type="scientific">Pseudidiomarina maritima</name>
    <dbReference type="NCBI Taxonomy" id="519453"/>
    <lineage>
        <taxon>Bacteria</taxon>
        <taxon>Pseudomonadati</taxon>
        <taxon>Pseudomonadota</taxon>
        <taxon>Gammaproteobacteria</taxon>
        <taxon>Alteromonadales</taxon>
        <taxon>Idiomarinaceae</taxon>
        <taxon>Pseudidiomarina</taxon>
    </lineage>
</organism>
<evidence type="ECO:0000313" key="4">
    <source>
        <dbReference type="Proteomes" id="UP000199424"/>
    </source>
</evidence>
<keyword evidence="4" id="KW-1185">Reference proteome</keyword>
<comment type="similarity">
    <text evidence="1">Belongs to the SufE family.</text>
</comment>
<dbReference type="PANTHER" id="PTHR43597">
    <property type="entry name" value="SULFUR ACCEPTOR PROTEIN CSDE"/>
    <property type="match status" value="1"/>
</dbReference>
<dbReference type="EMBL" id="FOYU01000001">
    <property type="protein sequence ID" value="SFR45682.1"/>
    <property type="molecule type" value="Genomic_DNA"/>
</dbReference>
<reference evidence="4" key="1">
    <citation type="submission" date="2016-10" db="EMBL/GenBank/DDBJ databases">
        <authorList>
            <person name="Varghese N."/>
            <person name="Submissions S."/>
        </authorList>
    </citation>
    <scope>NUCLEOTIDE SEQUENCE [LARGE SCALE GENOMIC DNA]</scope>
    <source>
        <strain evidence="4">CGMCC 1.7285</strain>
    </source>
</reference>
<dbReference type="AlphaFoldDB" id="A0A1I6GU00"/>
<dbReference type="PANTHER" id="PTHR43597:SF5">
    <property type="entry name" value="SUFE-LIKE PROTEIN 2, CHLOROPLASTIC"/>
    <property type="match status" value="1"/>
</dbReference>
<accession>A0A1I6GU00</accession>
<evidence type="ECO:0000256" key="1">
    <source>
        <dbReference type="ARBA" id="ARBA00010282"/>
    </source>
</evidence>
<dbReference type="RefSeq" id="WP_092856328.1">
    <property type="nucleotide sequence ID" value="NZ_FOYU01000001.1"/>
</dbReference>
<dbReference type="InterPro" id="IPR003808">
    <property type="entry name" value="Fe-S_metab-assoc_dom"/>
</dbReference>